<proteinExistence type="inferred from homology"/>
<feature type="domain" description="4'-phosphopantetheinyl transferase" evidence="3">
    <location>
        <begin position="141"/>
        <end position="219"/>
    </location>
</feature>
<organism evidence="4 5">
    <name type="scientific">Kribbella soli</name>
    <dbReference type="NCBI Taxonomy" id="1124743"/>
    <lineage>
        <taxon>Bacteria</taxon>
        <taxon>Bacillati</taxon>
        <taxon>Actinomycetota</taxon>
        <taxon>Actinomycetes</taxon>
        <taxon>Propionibacteriales</taxon>
        <taxon>Kribbellaceae</taxon>
        <taxon>Kribbella</taxon>
    </lineage>
</organism>
<dbReference type="Proteomes" id="UP000292346">
    <property type="component" value="Unassembled WGS sequence"/>
</dbReference>
<name>A0A4R0H637_9ACTN</name>
<reference evidence="4 5" key="1">
    <citation type="submission" date="2019-02" db="EMBL/GenBank/DDBJ databases">
        <title>Kribbella capetownensis sp. nov. and Kribbella speibonae sp. nov., isolated from soil.</title>
        <authorList>
            <person name="Curtis S.M."/>
            <person name="Norton I."/>
            <person name="Everest G.J."/>
            <person name="Meyers P.R."/>
        </authorList>
    </citation>
    <scope>NUCLEOTIDE SEQUENCE [LARGE SCALE GENOMIC DNA]</scope>
    <source>
        <strain evidence="4 5">KCTC 29219</strain>
    </source>
</reference>
<dbReference type="EMBL" id="SJJZ01000003">
    <property type="protein sequence ID" value="TCC06325.1"/>
    <property type="molecule type" value="Genomic_DNA"/>
</dbReference>
<dbReference type="OrthoDB" id="190168at2"/>
<dbReference type="SUPFAM" id="SSF56214">
    <property type="entry name" value="4'-phosphopantetheinyl transferase"/>
    <property type="match status" value="2"/>
</dbReference>
<dbReference type="InterPro" id="IPR050559">
    <property type="entry name" value="P-Pant_transferase_sf"/>
</dbReference>
<gene>
    <name evidence="4" type="ORF">E0H45_30850</name>
</gene>
<comment type="similarity">
    <text evidence="1">Belongs to the P-Pant transferase superfamily. Gsp/Sfp/HetI/AcpT family.</text>
</comment>
<accession>A0A4R0H637</accession>
<dbReference type="InterPro" id="IPR008278">
    <property type="entry name" value="4-PPantetheinyl_Trfase_dom"/>
</dbReference>
<evidence type="ECO:0000313" key="5">
    <source>
        <dbReference type="Proteomes" id="UP000292346"/>
    </source>
</evidence>
<evidence type="ECO:0000256" key="2">
    <source>
        <dbReference type="ARBA" id="ARBA00022679"/>
    </source>
</evidence>
<keyword evidence="2 4" id="KW-0808">Transferase</keyword>
<dbReference type="PANTHER" id="PTHR12215:SF10">
    <property type="entry name" value="L-AMINOADIPATE-SEMIALDEHYDE DEHYDROGENASE-PHOSPHOPANTETHEINYL TRANSFERASE"/>
    <property type="match status" value="1"/>
</dbReference>
<keyword evidence="5" id="KW-1185">Reference proteome</keyword>
<comment type="caution">
    <text evidence="4">The sequence shown here is derived from an EMBL/GenBank/DDBJ whole genome shotgun (WGS) entry which is preliminary data.</text>
</comment>
<protein>
    <submittedName>
        <fullName evidence="4">4'-phosphopantetheinyl transferase superfamily protein</fullName>
    </submittedName>
</protein>
<evidence type="ECO:0000259" key="3">
    <source>
        <dbReference type="Pfam" id="PF01648"/>
    </source>
</evidence>
<dbReference type="InterPro" id="IPR037143">
    <property type="entry name" value="4-PPantetheinyl_Trfase_dom_sf"/>
</dbReference>
<dbReference type="AlphaFoldDB" id="A0A4R0H637"/>
<evidence type="ECO:0000313" key="4">
    <source>
        <dbReference type="EMBL" id="TCC06325.1"/>
    </source>
</evidence>
<sequence>MRPPGVNLTRVSSVTSSQRNAATVRRMNAPAVHVWWARLSQVHGSLDAATARLLAPAEQTRAAAYRTSDDRLRFQLGVAVTRLVLAAELQCAPDGVRLDRTCPDCDQPHGKVRVTGPRTGWELSISHSGDLVGVAVGTVAPLGLDVEQVRAVEMESMAPLVLTPSEQRQLTSTADFIRYWTRKEAVVKSTGDGLRQPLNLVTVTAPSEPARVVGWTGREQVAAGIGLYDLADRPGHSASLAILSTDDLTIVEHDAEPLLQAWTHR</sequence>
<dbReference type="PANTHER" id="PTHR12215">
    <property type="entry name" value="PHOSPHOPANTETHEINE TRANSFERASE"/>
    <property type="match status" value="1"/>
</dbReference>
<dbReference type="Pfam" id="PF01648">
    <property type="entry name" value="ACPS"/>
    <property type="match status" value="1"/>
</dbReference>
<dbReference type="GO" id="GO:0005829">
    <property type="term" value="C:cytosol"/>
    <property type="evidence" value="ECO:0007669"/>
    <property type="project" value="TreeGrafter"/>
</dbReference>
<dbReference type="GO" id="GO:0008897">
    <property type="term" value="F:holo-[acyl-carrier-protein] synthase activity"/>
    <property type="evidence" value="ECO:0007669"/>
    <property type="project" value="InterPro"/>
</dbReference>
<dbReference type="GO" id="GO:0000287">
    <property type="term" value="F:magnesium ion binding"/>
    <property type="evidence" value="ECO:0007669"/>
    <property type="project" value="InterPro"/>
</dbReference>
<evidence type="ECO:0000256" key="1">
    <source>
        <dbReference type="ARBA" id="ARBA00010990"/>
    </source>
</evidence>
<dbReference type="GO" id="GO:0019878">
    <property type="term" value="P:lysine biosynthetic process via aminoadipic acid"/>
    <property type="evidence" value="ECO:0007669"/>
    <property type="project" value="TreeGrafter"/>
</dbReference>
<dbReference type="Gene3D" id="3.90.470.20">
    <property type="entry name" value="4'-phosphopantetheinyl transferase domain"/>
    <property type="match status" value="1"/>
</dbReference>